<evidence type="ECO:0000256" key="3">
    <source>
        <dbReference type="ARBA" id="ARBA00022448"/>
    </source>
</evidence>
<name>A0A161X7H7_9CLOT</name>
<dbReference type="RefSeq" id="WP_066627459.1">
    <property type="nucleotide sequence ID" value="NZ_FQXL01000006.1"/>
</dbReference>
<keyword evidence="4 11" id="KW-0138">CF(0)</keyword>
<dbReference type="InterPro" id="IPR035908">
    <property type="entry name" value="F0_ATP_A_sf"/>
</dbReference>
<dbReference type="PRINTS" id="PR00123">
    <property type="entry name" value="ATPASEA"/>
</dbReference>
<feature type="transmembrane region" description="Helical" evidence="11">
    <location>
        <begin position="20"/>
        <end position="41"/>
    </location>
</feature>
<evidence type="ECO:0000313" key="13">
    <source>
        <dbReference type="EMBL" id="KZL90086.1"/>
    </source>
</evidence>
<keyword evidence="10 11" id="KW-0066">ATP synthesis</keyword>
<comment type="subcellular location">
    <subcellularLocation>
        <location evidence="11 12">Cell membrane</location>
        <topology evidence="11 12">Multi-pass membrane protein</topology>
    </subcellularLocation>
    <subcellularLocation>
        <location evidence="1">Membrane</location>
        <topology evidence="1">Multi-pass membrane protein</topology>
    </subcellularLocation>
</comment>
<dbReference type="PANTHER" id="PTHR42823:SF3">
    <property type="entry name" value="ATP SYNTHASE SUBUNIT A, CHLOROPLASTIC"/>
    <property type="match status" value="1"/>
</dbReference>
<dbReference type="InterPro" id="IPR000568">
    <property type="entry name" value="ATP_synth_F0_asu"/>
</dbReference>
<dbReference type="PANTHER" id="PTHR42823">
    <property type="entry name" value="ATP SYNTHASE SUBUNIT A, CHLOROPLASTIC"/>
    <property type="match status" value="1"/>
</dbReference>
<keyword evidence="14" id="KW-1185">Reference proteome</keyword>
<dbReference type="HAMAP" id="MF_01393">
    <property type="entry name" value="ATP_synth_a_bact"/>
    <property type="match status" value="1"/>
</dbReference>
<dbReference type="InterPro" id="IPR045082">
    <property type="entry name" value="ATP_syn_F0_a_bact/chloroplast"/>
</dbReference>
<dbReference type="InterPro" id="IPR023011">
    <property type="entry name" value="ATP_synth_F0_asu_AS"/>
</dbReference>
<evidence type="ECO:0000313" key="14">
    <source>
        <dbReference type="Proteomes" id="UP000076603"/>
    </source>
</evidence>
<dbReference type="Pfam" id="PF00119">
    <property type="entry name" value="ATP-synt_A"/>
    <property type="match status" value="1"/>
</dbReference>
<dbReference type="PATRIC" id="fig|1121326.3.peg.4634"/>
<dbReference type="STRING" id="1121326.CLMAG_45720"/>
<dbReference type="Gene3D" id="1.20.120.220">
    <property type="entry name" value="ATP synthase, F0 complex, subunit A"/>
    <property type="match status" value="1"/>
</dbReference>
<keyword evidence="3 11" id="KW-0813">Transport</keyword>
<accession>A0A161X7H7</accession>
<dbReference type="GO" id="GO:0046933">
    <property type="term" value="F:proton-transporting ATP synthase activity, rotational mechanism"/>
    <property type="evidence" value="ECO:0007669"/>
    <property type="project" value="UniProtKB-UniRule"/>
</dbReference>
<dbReference type="EMBL" id="LWAE01000006">
    <property type="protein sequence ID" value="KZL90086.1"/>
    <property type="molecule type" value="Genomic_DNA"/>
</dbReference>
<feature type="transmembrane region" description="Helical" evidence="11">
    <location>
        <begin position="106"/>
        <end position="125"/>
    </location>
</feature>
<feature type="transmembrane region" description="Helical" evidence="11">
    <location>
        <begin position="74"/>
        <end position="94"/>
    </location>
</feature>
<evidence type="ECO:0000256" key="10">
    <source>
        <dbReference type="ARBA" id="ARBA00023310"/>
    </source>
</evidence>
<dbReference type="GO" id="GO:0005886">
    <property type="term" value="C:plasma membrane"/>
    <property type="evidence" value="ECO:0007669"/>
    <property type="project" value="UniProtKB-SubCell"/>
</dbReference>
<evidence type="ECO:0000256" key="4">
    <source>
        <dbReference type="ARBA" id="ARBA00022547"/>
    </source>
</evidence>
<proteinExistence type="inferred from homology"/>
<keyword evidence="6 11" id="KW-0375">Hydrogen ion transport</keyword>
<dbReference type="SUPFAM" id="SSF81336">
    <property type="entry name" value="F1F0 ATP synthase subunit A"/>
    <property type="match status" value="1"/>
</dbReference>
<dbReference type="GO" id="GO:0045259">
    <property type="term" value="C:proton-transporting ATP synthase complex"/>
    <property type="evidence" value="ECO:0007669"/>
    <property type="project" value="UniProtKB-KW"/>
</dbReference>
<evidence type="ECO:0000256" key="2">
    <source>
        <dbReference type="ARBA" id="ARBA00006810"/>
    </source>
</evidence>
<evidence type="ECO:0000256" key="12">
    <source>
        <dbReference type="RuleBase" id="RU000483"/>
    </source>
</evidence>
<evidence type="ECO:0000256" key="11">
    <source>
        <dbReference type="HAMAP-Rule" id="MF_01393"/>
    </source>
</evidence>
<evidence type="ECO:0000256" key="9">
    <source>
        <dbReference type="ARBA" id="ARBA00023136"/>
    </source>
</evidence>
<keyword evidence="5 11" id="KW-0812">Transmembrane</keyword>
<gene>
    <name evidence="11 13" type="primary">atpB</name>
    <name evidence="13" type="ORF">CLMAG_45720</name>
</gene>
<dbReference type="OrthoDB" id="9789241at2"/>
<comment type="caution">
    <text evidence="13">The sequence shown here is derived from an EMBL/GenBank/DDBJ whole genome shotgun (WGS) entry which is preliminary data.</text>
</comment>
<dbReference type="PROSITE" id="PS00449">
    <property type="entry name" value="ATPASE_A"/>
    <property type="match status" value="1"/>
</dbReference>
<dbReference type="AlphaFoldDB" id="A0A161X7H7"/>
<comment type="function">
    <text evidence="11 12">Key component of the proton channel; it plays a direct role in the translocation of protons across the membrane.</text>
</comment>
<evidence type="ECO:0000256" key="8">
    <source>
        <dbReference type="ARBA" id="ARBA00023065"/>
    </source>
</evidence>
<dbReference type="Proteomes" id="UP000076603">
    <property type="component" value="Unassembled WGS sequence"/>
</dbReference>
<dbReference type="NCBIfam" id="TIGR01131">
    <property type="entry name" value="ATP_synt_6_or_A"/>
    <property type="match status" value="1"/>
</dbReference>
<reference evidence="13 14" key="1">
    <citation type="submission" date="2016-04" db="EMBL/GenBank/DDBJ databases">
        <title>Genome sequence of Clostridium magnum DSM 2767.</title>
        <authorList>
            <person name="Poehlein A."/>
            <person name="Uhlig R."/>
            <person name="Fischer R."/>
            <person name="Bahl H."/>
            <person name="Daniel R."/>
        </authorList>
    </citation>
    <scope>NUCLEOTIDE SEQUENCE [LARGE SCALE GENOMIC DNA]</scope>
    <source>
        <strain evidence="13 14">DSM 2767</strain>
    </source>
</reference>
<evidence type="ECO:0000256" key="1">
    <source>
        <dbReference type="ARBA" id="ARBA00004141"/>
    </source>
</evidence>
<keyword evidence="7 11" id="KW-1133">Transmembrane helix</keyword>
<sequence>METVEPLFYLNLFGYKFDVTPSYLVMWIITAIIVLGAIIATRRLEKIPNRKQNIVEMVVESINNLVKNNMGEQCVAYIPYIGTLAIFILLMNLIGLIGIEPPTKDYNIALGLAIITFFIVQINAIKKNGFGHYLKGYAHPFAFLLPLNLVERFVLPVSLSLRLFGNMTAAVVVLDLVYNSLAKVAWVAQLGIPVPVHAFFDIFDGGMQMFIFVMLTMVNIKVVEEH</sequence>
<comment type="similarity">
    <text evidence="2 11 12">Belongs to the ATPase A chain family.</text>
</comment>
<protein>
    <recommendedName>
        <fullName evidence="11 12">ATP synthase subunit a</fullName>
    </recommendedName>
    <alternativeName>
        <fullName evidence="11">ATP synthase F0 sector subunit a</fullName>
    </alternativeName>
    <alternativeName>
        <fullName evidence="11">F-ATPase subunit 6</fullName>
    </alternativeName>
</protein>
<dbReference type="NCBIfam" id="NF004484">
    <property type="entry name" value="PRK05815.3-2"/>
    <property type="match status" value="1"/>
</dbReference>
<dbReference type="CDD" id="cd00310">
    <property type="entry name" value="ATP-synt_Fo_a_6"/>
    <property type="match status" value="1"/>
</dbReference>
<evidence type="ECO:0000256" key="7">
    <source>
        <dbReference type="ARBA" id="ARBA00022989"/>
    </source>
</evidence>
<comment type="caution">
    <text evidence="11">Lacks conserved residue(s) required for the propagation of feature annotation.</text>
</comment>
<keyword evidence="11" id="KW-1003">Cell membrane</keyword>
<evidence type="ECO:0000256" key="6">
    <source>
        <dbReference type="ARBA" id="ARBA00022781"/>
    </source>
</evidence>
<organism evidence="13 14">
    <name type="scientific">Clostridium magnum DSM 2767</name>
    <dbReference type="NCBI Taxonomy" id="1121326"/>
    <lineage>
        <taxon>Bacteria</taxon>
        <taxon>Bacillati</taxon>
        <taxon>Bacillota</taxon>
        <taxon>Clostridia</taxon>
        <taxon>Eubacteriales</taxon>
        <taxon>Clostridiaceae</taxon>
        <taxon>Clostridium</taxon>
    </lineage>
</organism>
<keyword evidence="8 11" id="KW-0406">Ion transport</keyword>
<keyword evidence="9 11" id="KW-0472">Membrane</keyword>
<evidence type="ECO:0000256" key="5">
    <source>
        <dbReference type="ARBA" id="ARBA00022692"/>
    </source>
</evidence>
<dbReference type="GO" id="GO:0042777">
    <property type="term" value="P:proton motive force-driven plasma membrane ATP synthesis"/>
    <property type="evidence" value="ECO:0007669"/>
    <property type="project" value="TreeGrafter"/>
</dbReference>